<dbReference type="Proteomes" id="UP000192220">
    <property type="component" value="Unplaced"/>
</dbReference>
<gene>
    <name evidence="4" type="primary">LOC106518836</name>
</gene>
<dbReference type="KEGG" id="alim:106518836"/>
<dbReference type="SUPFAM" id="SSF52047">
    <property type="entry name" value="RNI-like"/>
    <property type="match status" value="1"/>
</dbReference>
<dbReference type="Pfam" id="PF09004">
    <property type="entry name" value="ALKBH8_N"/>
    <property type="match status" value="1"/>
</dbReference>
<dbReference type="InParanoid" id="A0A2I4BDA6"/>
<dbReference type="PANTHER" id="PTHR24112:SF32">
    <property type="entry name" value="CAPPING PROTEIN, ARP2_3 AND MYOSIN-I LINKER PROTEIN 2"/>
    <property type="match status" value="1"/>
</dbReference>
<evidence type="ECO:0000313" key="3">
    <source>
        <dbReference type="Proteomes" id="UP000192220"/>
    </source>
</evidence>
<dbReference type="OrthoDB" id="18598at2759"/>
<dbReference type="Gene3D" id="2.30.29.30">
    <property type="entry name" value="Pleckstrin-homology domain (PH domain)/Phosphotyrosine-binding domain (PTB)"/>
    <property type="match status" value="1"/>
</dbReference>
<evidence type="ECO:0000313" key="4">
    <source>
        <dbReference type="RefSeq" id="XP_013865709.1"/>
    </source>
</evidence>
<dbReference type="InterPro" id="IPR041245">
    <property type="entry name" value="CARMIL_PH"/>
</dbReference>
<dbReference type="InterPro" id="IPR015095">
    <property type="entry name" value="AlkB_hom8_N"/>
</dbReference>
<dbReference type="Gene3D" id="3.80.10.10">
    <property type="entry name" value="Ribonuclease Inhibitor"/>
    <property type="match status" value="1"/>
</dbReference>
<reference evidence="4" key="1">
    <citation type="submission" date="2025-08" db="UniProtKB">
        <authorList>
            <consortium name="RefSeq"/>
        </authorList>
    </citation>
    <scope>IDENTIFICATION</scope>
    <source>
        <strain evidence="4">Quisiro</strain>
        <tissue evidence="4">Liver</tissue>
    </source>
</reference>
<sequence>MLTTPLIKEGDESGYRSLVNNILVYGEENDLILNTDKTKEIILDFRKNPPPLQPLIIRGSEVERPDSHRFLGLQVTSDLSWALNTEVAVKKAQRRLYFIRLLRKAGLSSRPLTQAYRGLTESILTTSITVCYGNTTQAERKALQRVIKTAEGVVGTKRPSMESLYVQRCQREGICRDPAHPAHSLLRLKRCTYNLRHSRADNQISELLKPHRICLVVPVLLHQSCGKSANRFMVLSLWRGYLVPNKQPLRVESSFSYLEISSIRIHSLTQIVLETDRQSLSFSMLQDEDLEAVISHVTASLKRIFPDSSPGKLLKTVPQDLQERLVTLTSVIEEQLNSQPAPCGGFSDTYAALCDFNEIPFREEIQWDVDNIYYKHNWSTFNLLDFSHLDSRDLALAVAALSFNQWFTTIYCKDLKLSIEVQQQLMFLLSKSSCLQELSVENCGLKLDFAIKMTAALQENSSSPLQSINLSGNPIEDKEESVTSQFDIRGMTF</sequence>
<dbReference type="GO" id="GO:0030027">
    <property type="term" value="C:lamellipodium"/>
    <property type="evidence" value="ECO:0007669"/>
    <property type="project" value="TreeGrafter"/>
</dbReference>
<dbReference type="PANTHER" id="PTHR24112">
    <property type="entry name" value="LEUCINE-RICH REPEAT, ISOFORM F-RELATED"/>
    <property type="match status" value="1"/>
</dbReference>
<feature type="domain" description="Alkylated DNA repair protein AlkB homologue 8 N-terminal" evidence="1">
    <location>
        <begin position="81"/>
        <end position="122"/>
    </location>
</feature>
<dbReference type="STRING" id="52670.A0A2I4BDA6"/>
<dbReference type="Pfam" id="PF17888">
    <property type="entry name" value="Carm_PH"/>
    <property type="match status" value="1"/>
</dbReference>
<feature type="domain" description="CARMIL pleckstrin homology" evidence="2">
    <location>
        <begin position="214"/>
        <end position="306"/>
    </location>
</feature>
<dbReference type="Gene3D" id="6.10.140.1850">
    <property type="match status" value="1"/>
</dbReference>
<dbReference type="GO" id="GO:0034315">
    <property type="term" value="P:regulation of Arp2/3 complex-mediated actin nucleation"/>
    <property type="evidence" value="ECO:0007669"/>
    <property type="project" value="TreeGrafter"/>
</dbReference>
<organism evidence="3 4">
    <name type="scientific">Austrofundulus limnaeus</name>
    <name type="common">Annual killifish</name>
    <dbReference type="NCBI Taxonomy" id="52670"/>
    <lineage>
        <taxon>Eukaryota</taxon>
        <taxon>Metazoa</taxon>
        <taxon>Chordata</taxon>
        <taxon>Craniata</taxon>
        <taxon>Vertebrata</taxon>
        <taxon>Euteleostomi</taxon>
        <taxon>Actinopterygii</taxon>
        <taxon>Neopterygii</taxon>
        <taxon>Teleostei</taxon>
        <taxon>Neoteleostei</taxon>
        <taxon>Acanthomorphata</taxon>
        <taxon>Ovalentaria</taxon>
        <taxon>Atherinomorphae</taxon>
        <taxon>Cyprinodontiformes</taxon>
        <taxon>Rivulidae</taxon>
        <taxon>Austrofundulus</taxon>
    </lineage>
</organism>
<dbReference type="InterPro" id="IPR011993">
    <property type="entry name" value="PH-like_dom_sf"/>
</dbReference>
<dbReference type="GO" id="GO:0008168">
    <property type="term" value="F:methyltransferase activity"/>
    <property type="evidence" value="ECO:0007669"/>
    <property type="project" value="InterPro"/>
</dbReference>
<name>A0A2I4BDA6_AUSLI</name>
<dbReference type="GeneID" id="106518836"/>
<dbReference type="GO" id="GO:0005886">
    <property type="term" value="C:plasma membrane"/>
    <property type="evidence" value="ECO:0007669"/>
    <property type="project" value="TreeGrafter"/>
</dbReference>
<proteinExistence type="predicted"/>
<dbReference type="InterPro" id="IPR032675">
    <property type="entry name" value="LRR_dom_sf"/>
</dbReference>
<dbReference type="GO" id="GO:0016706">
    <property type="term" value="F:2-oxoglutarate-dependent dioxygenase activity"/>
    <property type="evidence" value="ECO:0007669"/>
    <property type="project" value="InterPro"/>
</dbReference>
<evidence type="ECO:0000259" key="2">
    <source>
        <dbReference type="Pfam" id="PF17888"/>
    </source>
</evidence>
<dbReference type="RefSeq" id="XP_013865709.1">
    <property type="nucleotide sequence ID" value="XM_014010255.1"/>
</dbReference>
<keyword evidence="3" id="KW-1185">Reference proteome</keyword>
<dbReference type="InterPro" id="IPR051279">
    <property type="entry name" value="PP1-Reg/Actin-Interact_Protein"/>
</dbReference>
<evidence type="ECO:0000259" key="1">
    <source>
        <dbReference type="Pfam" id="PF09004"/>
    </source>
</evidence>
<dbReference type="GO" id="GO:0016477">
    <property type="term" value="P:cell migration"/>
    <property type="evidence" value="ECO:0007669"/>
    <property type="project" value="TreeGrafter"/>
</dbReference>
<dbReference type="AlphaFoldDB" id="A0A2I4BDA6"/>
<protein>
    <submittedName>
        <fullName evidence="4">Leucine-rich repeat-containing protein 16A-like</fullName>
    </submittedName>
</protein>
<accession>A0A2I4BDA6</accession>